<evidence type="ECO:0000256" key="3">
    <source>
        <dbReference type="HAMAP-Rule" id="MF_01660"/>
    </source>
</evidence>
<evidence type="ECO:0000256" key="2">
    <source>
        <dbReference type="ARBA" id="ARBA00023239"/>
    </source>
</evidence>
<dbReference type="AlphaFoldDB" id="A0A8J7AX92"/>
<dbReference type="PANTHER" id="PTHR42916:SF1">
    <property type="entry name" value="PROTEIN PHYLLO, CHLOROPLASTIC"/>
    <property type="match status" value="1"/>
</dbReference>
<dbReference type="InterPro" id="IPR000073">
    <property type="entry name" value="AB_hydrolase_1"/>
</dbReference>
<name>A0A8J7AX92_9CYAN</name>
<evidence type="ECO:0000259" key="4">
    <source>
        <dbReference type="Pfam" id="PF00561"/>
    </source>
</evidence>
<dbReference type="SUPFAM" id="SSF53474">
    <property type="entry name" value="alpha/beta-Hydrolases"/>
    <property type="match status" value="1"/>
</dbReference>
<sequence length="272" mass="30521">MIRQLLAVGDYRFSYWAVGNPQHPPILFLHGFMGSGQDFAQVMTAIADRFYCVAVDLPGHGYTQVLGKPASYGMEPTAAGLIQLITALDLRPCRLVGYSMGGRLGLYLLLQFPEYFCAAVLESASPGLQTAVEREERVRRDRALAQQLETQDFRNFLTDWYNNSLFTSLKSSPSFASMFKRRLQNNPRELAQSIRHFSTGCQPSLWHRLSQNQVPLLLLVGSLDSKFVNLNSQMAELSGLAQLRIVADDSHNIHLAAPERFVSEVKRFFTGT</sequence>
<feature type="domain" description="AB hydrolase-1" evidence="4">
    <location>
        <begin position="24"/>
        <end position="255"/>
    </location>
</feature>
<comment type="pathway">
    <text evidence="3">Quinol/quinone metabolism; 1,4-dihydroxy-2-naphthoate biosynthesis; 1,4-dihydroxy-2-naphthoate from chorismate: step 3/7.</text>
</comment>
<dbReference type="Proteomes" id="UP000636505">
    <property type="component" value="Unassembled WGS sequence"/>
</dbReference>
<comment type="catalytic activity">
    <reaction evidence="3">
        <text>5-enolpyruvoyl-6-hydroxy-2-succinyl-cyclohex-3-ene-1-carboxylate = (1R,6R)-6-hydroxy-2-succinyl-cyclohexa-2,4-diene-1-carboxylate + pyruvate</text>
        <dbReference type="Rhea" id="RHEA:25597"/>
        <dbReference type="ChEBI" id="CHEBI:15361"/>
        <dbReference type="ChEBI" id="CHEBI:58689"/>
        <dbReference type="ChEBI" id="CHEBI:58818"/>
        <dbReference type="EC" id="4.2.99.20"/>
    </reaction>
</comment>
<comment type="function">
    <text evidence="3">Catalyzes a proton abstraction reaction that results in 2,5-elimination of pyruvate from 2-succinyl-5-enolpyruvyl-6-hydroxy-3-cyclohexene-1-carboxylate (SEPHCHC) and the formation of 2-succinyl-6-hydroxy-2,4-cyclohexadiene-1-carboxylate (SHCHC).</text>
</comment>
<dbReference type="GO" id="GO:0009234">
    <property type="term" value="P:menaquinone biosynthetic process"/>
    <property type="evidence" value="ECO:0007669"/>
    <property type="project" value="UniProtKB-UniRule"/>
</dbReference>
<dbReference type="EC" id="4.2.99.20" evidence="3"/>
<comment type="subunit">
    <text evidence="3">Monomer.</text>
</comment>
<dbReference type="GO" id="GO:0042372">
    <property type="term" value="P:phylloquinone biosynthetic process"/>
    <property type="evidence" value="ECO:0007669"/>
    <property type="project" value="UniProtKB-UniRule"/>
</dbReference>
<dbReference type="InterPro" id="IPR029058">
    <property type="entry name" value="AB_hydrolase_fold"/>
</dbReference>
<dbReference type="PANTHER" id="PTHR42916">
    <property type="entry name" value="2-SUCCINYL-5-ENOLPYRUVYL-6-HYDROXY-3-CYCLOHEXENE-1-CARBOXYLATE SYNTHASE"/>
    <property type="match status" value="1"/>
</dbReference>
<organism evidence="5 6">
    <name type="scientific">Vasconcelosia minhoensis LEGE 07310</name>
    <dbReference type="NCBI Taxonomy" id="915328"/>
    <lineage>
        <taxon>Bacteria</taxon>
        <taxon>Bacillati</taxon>
        <taxon>Cyanobacteriota</taxon>
        <taxon>Cyanophyceae</taxon>
        <taxon>Nodosilineales</taxon>
        <taxon>Cymatolegaceae</taxon>
        <taxon>Vasconcelosia</taxon>
        <taxon>Vasconcelosia minhoensis</taxon>
    </lineage>
</organism>
<gene>
    <name evidence="3 5" type="primary">menH</name>
    <name evidence="5" type="ORF">IQ241_10375</name>
</gene>
<dbReference type="RefSeq" id="WP_193906727.1">
    <property type="nucleotide sequence ID" value="NZ_JADEXG010000020.1"/>
</dbReference>
<keyword evidence="2 3" id="KW-0456">Lyase</keyword>
<comment type="caution">
    <text evidence="5">The sequence shown here is derived from an EMBL/GenBank/DDBJ whole genome shotgun (WGS) entry which is preliminary data.</text>
</comment>
<evidence type="ECO:0000256" key="1">
    <source>
        <dbReference type="ARBA" id="ARBA00022428"/>
    </source>
</evidence>
<dbReference type="UniPathway" id="UPA01057">
    <property type="reaction ID" value="UER00900"/>
</dbReference>
<evidence type="ECO:0000313" key="6">
    <source>
        <dbReference type="Proteomes" id="UP000636505"/>
    </source>
</evidence>
<dbReference type="NCBIfam" id="TIGR03695">
    <property type="entry name" value="menH_SHCHC"/>
    <property type="match status" value="1"/>
</dbReference>
<evidence type="ECO:0000313" key="5">
    <source>
        <dbReference type="EMBL" id="MBE9077697.1"/>
    </source>
</evidence>
<dbReference type="UniPathway" id="UPA00995"/>
<reference evidence="5" key="1">
    <citation type="submission" date="2020-10" db="EMBL/GenBank/DDBJ databases">
        <authorList>
            <person name="Castelo-Branco R."/>
            <person name="Eusebio N."/>
            <person name="Adriana R."/>
            <person name="Vieira A."/>
            <person name="Brugerolle De Fraissinette N."/>
            <person name="Rezende De Castro R."/>
            <person name="Schneider M.P."/>
            <person name="Vasconcelos V."/>
            <person name="Leao P.N."/>
        </authorList>
    </citation>
    <scope>NUCLEOTIDE SEQUENCE</scope>
    <source>
        <strain evidence="5">LEGE 07310</strain>
    </source>
</reference>
<dbReference type="GO" id="GO:0070205">
    <property type="term" value="F:2-succinyl-6-hydroxy-2,4-cyclohexadiene-1-carboxylate synthase activity"/>
    <property type="evidence" value="ECO:0007669"/>
    <property type="project" value="UniProtKB-UniRule"/>
</dbReference>
<keyword evidence="1" id="KW-0474">Menaquinone biosynthesis</keyword>
<accession>A0A8J7AX92</accession>
<comment type="similarity">
    <text evidence="3">Belongs to the AB hydrolase superfamily. MenH family.</text>
</comment>
<comment type="pathway">
    <text evidence="3">Cofactor biosynthesis; phylloquinone biosynthesis.</text>
</comment>
<dbReference type="InterPro" id="IPR022485">
    <property type="entry name" value="SHCHC_synthase_MenH"/>
</dbReference>
<dbReference type="PRINTS" id="PR00111">
    <property type="entry name" value="ABHYDROLASE"/>
</dbReference>
<dbReference type="Pfam" id="PF00561">
    <property type="entry name" value="Abhydrolase_1"/>
    <property type="match status" value="1"/>
</dbReference>
<keyword evidence="6" id="KW-1185">Reference proteome</keyword>
<protein>
    <recommendedName>
        <fullName evidence="3">Putative 2-succinyl-6-hydroxy-2,4-cyclohexadiene-1-carboxylate synthase</fullName>
        <shortName evidence="3">SHCHC synthase</shortName>
        <ecNumber evidence="3">4.2.99.20</ecNumber>
    </recommendedName>
</protein>
<dbReference type="EMBL" id="JADEXG010000020">
    <property type="protein sequence ID" value="MBE9077697.1"/>
    <property type="molecule type" value="Genomic_DNA"/>
</dbReference>
<proteinExistence type="inferred from homology"/>
<dbReference type="HAMAP" id="MF_01660">
    <property type="entry name" value="MenH"/>
    <property type="match status" value="1"/>
</dbReference>
<dbReference type="Gene3D" id="3.40.50.1820">
    <property type="entry name" value="alpha/beta hydrolase"/>
    <property type="match status" value="1"/>
</dbReference>